<dbReference type="Proteomes" id="UP000661025">
    <property type="component" value="Unassembled WGS sequence"/>
</dbReference>
<sequence length="62" mass="6533">MSPRTAAVRARRSGIVRIARSMVRDRGHAYPAEVAAAAAAAGLKPTQADVAAALARLGMYRR</sequence>
<organism evidence="1 2">
    <name type="scientific">Streptomyces caniscabiei</name>
    <dbReference type="NCBI Taxonomy" id="2746961"/>
    <lineage>
        <taxon>Bacteria</taxon>
        <taxon>Bacillati</taxon>
        <taxon>Actinomycetota</taxon>
        <taxon>Actinomycetes</taxon>
        <taxon>Kitasatosporales</taxon>
        <taxon>Streptomycetaceae</taxon>
        <taxon>Streptomyces</taxon>
    </lineage>
</organism>
<dbReference type="EMBL" id="JACYXT010000047">
    <property type="protein sequence ID" value="MBD9730200.1"/>
    <property type="molecule type" value="Genomic_DNA"/>
</dbReference>
<name>A0A927QLB9_9ACTN</name>
<accession>A0A927QLB9</accession>
<dbReference type="AlphaFoldDB" id="A0A927QLB9"/>
<gene>
    <name evidence="1" type="ORF">IHE70_45045</name>
</gene>
<proteinExistence type="predicted"/>
<dbReference type="GeneID" id="79932955"/>
<reference evidence="1" key="1">
    <citation type="submission" date="2020-09" db="EMBL/GenBank/DDBJ databases">
        <title>Streptomyces canutascabiei sp. nov., which causes potato common scab and is distributed across the world.</title>
        <authorList>
            <person name="Nguyen H.P."/>
            <person name="Weisberg A.J."/>
            <person name="Chang J.H."/>
            <person name="Clarke C.R."/>
        </authorList>
    </citation>
    <scope>NUCLEOTIDE SEQUENCE</scope>
    <source>
        <strain evidence="1">ID-01-6.2a</strain>
    </source>
</reference>
<comment type="caution">
    <text evidence="1">The sequence shown here is derived from an EMBL/GenBank/DDBJ whole genome shotgun (WGS) entry which is preliminary data.</text>
</comment>
<evidence type="ECO:0000313" key="1">
    <source>
        <dbReference type="EMBL" id="MBD9730200.1"/>
    </source>
</evidence>
<dbReference type="RefSeq" id="WP_192366186.1">
    <property type="nucleotide sequence ID" value="NZ_CP119182.1"/>
</dbReference>
<evidence type="ECO:0000313" key="2">
    <source>
        <dbReference type="Proteomes" id="UP000661025"/>
    </source>
</evidence>
<protein>
    <submittedName>
        <fullName evidence="1">Uncharacterized protein</fullName>
    </submittedName>
</protein>